<name>A0A1S2LJN0_9BACI</name>
<keyword evidence="7" id="KW-1185">Reference proteome</keyword>
<dbReference type="Pfam" id="PF12800">
    <property type="entry name" value="Fer4_4"/>
    <property type="match status" value="1"/>
</dbReference>
<keyword evidence="3" id="KW-0408">Iron</keyword>
<dbReference type="Pfam" id="PF13247">
    <property type="entry name" value="Fer4_11"/>
    <property type="match status" value="2"/>
</dbReference>
<dbReference type="GO" id="GO:0051539">
    <property type="term" value="F:4 iron, 4 sulfur cluster binding"/>
    <property type="evidence" value="ECO:0007669"/>
    <property type="project" value="UniProtKB-KW"/>
</dbReference>
<keyword evidence="4" id="KW-0411">Iron-sulfur</keyword>
<accession>A0A1S2LJN0</accession>
<dbReference type="PANTHER" id="PTHR43177:SF3">
    <property type="entry name" value="PROTEIN NRFC HOMOLOG"/>
    <property type="match status" value="1"/>
</dbReference>
<dbReference type="PROSITE" id="PS00198">
    <property type="entry name" value="4FE4S_FER_1"/>
    <property type="match status" value="1"/>
</dbReference>
<dbReference type="InterPro" id="IPR017896">
    <property type="entry name" value="4Fe4S_Fe-S-bd"/>
</dbReference>
<evidence type="ECO:0000256" key="3">
    <source>
        <dbReference type="ARBA" id="ARBA00023004"/>
    </source>
</evidence>
<organism evidence="6 7">
    <name type="scientific">Anaerobacillus arseniciselenatis</name>
    <dbReference type="NCBI Taxonomy" id="85682"/>
    <lineage>
        <taxon>Bacteria</taxon>
        <taxon>Bacillati</taxon>
        <taxon>Bacillota</taxon>
        <taxon>Bacilli</taxon>
        <taxon>Bacillales</taxon>
        <taxon>Bacillaceae</taxon>
        <taxon>Anaerobacillus</taxon>
    </lineage>
</organism>
<dbReference type="InterPro" id="IPR050954">
    <property type="entry name" value="ET_IronSulfur_Cluster-Binding"/>
</dbReference>
<keyword evidence="1" id="KW-0004">4Fe-4S</keyword>
<dbReference type="CDD" id="cd10551">
    <property type="entry name" value="PsrB"/>
    <property type="match status" value="1"/>
</dbReference>
<proteinExistence type="predicted"/>
<dbReference type="SUPFAM" id="SSF54862">
    <property type="entry name" value="4Fe-4S ferredoxins"/>
    <property type="match status" value="1"/>
</dbReference>
<evidence type="ECO:0000259" key="5">
    <source>
        <dbReference type="PROSITE" id="PS51379"/>
    </source>
</evidence>
<evidence type="ECO:0000256" key="1">
    <source>
        <dbReference type="ARBA" id="ARBA00022485"/>
    </source>
</evidence>
<gene>
    <name evidence="6" type="ORF">BKP35_11665</name>
</gene>
<feature type="domain" description="4Fe-4S ferredoxin-type" evidence="5">
    <location>
        <begin position="77"/>
        <end position="106"/>
    </location>
</feature>
<comment type="caution">
    <text evidence="6">The sequence shown here is derived from an EMBL/GenBank/DDBJ whole genome shotgun (WGS) entry which is preliminary data.</text>
</comment>
<evidence type="ECO:0000256" key="2">
    <source>
        <dbReference type="ARBA" id="ARBA00022723"/>
    </source>
</evidence>
<protein>
    <submittedName>
        <fullName evidence="6">4Fe-4S ferredoxin</fullName>
    </submittedName>
</protein>
<evidence type="ECO:0000313" key="7">
    <source>
        <dbReference type="Proteomes" id="UP000180098"/>
    </source>
</evidence>
<dbReference type="InterPro" id="IPR017900">
    <property type="entry name" value="4Fe4S_Fe_S_CS"/>
</dbReference>
<dbReference type="GO" id="GO:0046872">
    <property type="term" value="F:metal ion binding"/>
    <property type="evidence" value="ECO:0007669"/>
    <property type="project" value="UniProtKB-KW"/>
</dbReference>
<dbReference type="EMBL" id="MLQQ01000026">
    <property type="protein sequence ID" value="OIJ11675.1"/>
    <property type="molecule type" value="Genomic_DNA"/>
</dbReference>
<sequence>MTIDLQSCIGCAACSVACKNENNTDTGMNWSHHIHTTTGTFPNVKYEYIPTLCNHCDNAPCVKACPVKAMYKDDENGLTLHNADKCIGCKACMASCPYGVISYNKKDPHQYWNDQESWYDDVSATPAEIKEKIGTEVPYYNPERAFNYEAIRYRGIVEKCQMCDHRLDRGEQPYCVSRCPAEARYVGDLNDPNDKIHELLTHDHKTLREDLGTKPKVFYLRSF</sequence>
<dbReference type="OrthoDB" id="9779457at2"/>
<reference evidence="6 7" key="1">
    <citation type="submission" date="2016-10" db="EMBL/GenBank/DDBJ databases">
        <title>Draft genome sequences of four alkaliphilic bacteria belonging to the Anaerobacillus genus.</title>
        <authorList>
            <person name="Bassil N.M."/>
            <person name="Lloyd J.R."/>
        </authorList>
    </citation>
    <scope>NUCLEOTIDE SEQUENCE [LARGE SCALE GENOMIC DNA]</scope>
    <source>
        <strain evidence="6 7">DSM 15340</strain>
    </source>
</reference>
<dbReference type="PANTHER" id="PTHR43177">
    <property type="entry name" value="PROTEIN NRFC"/>
    <property type="match status" value="1"/>
</dbReference>
<dbReference type="PROSITE" id="PS51379">
    <property type="entry name" value="4FE4S_FER_2"/>
    <property type="match status" value="3"/>
</dbReference>
<feature type="domain" description="4Fe-4S ferredoxin-type" evidence="5">
    <location>
        <begin position="44"/>
        <end position="75"/>
    </location>
</feature>
<evidence type="ECO:0000313" key="6">
    <source>
        <dbReference type="EMBL" id="OIJ11675.1"/>
    </source>
</evidence>
<feature type="domain" description="4Fe-4S ferredoxin-type" evidence="5">
    <location>
        <begin position="1"/>
        <end position="29"/>
    </location>
</feature>
<dbReference type="Gene3D" id="3.30.70.20">
    <property type="match status" value="2"/>
</dbReference>
<keyword evidence="2" id="KW-0479">Metal-binding</keyword>
<dbReference type="AlphaFoldDB" id="A0A1S2LJN0"/>
<evidence type="ECO:0000256" key="4">
    <source>
        <dbReference type="ARBA" id="ARBA00023014"/>
    </source>
</evidence>
<dbReference type="Proteomes" id="UP000180098">
    <property type="component" value="Unassembled WGS sequence"/>
</dbReference>